<accession>A0A3N4LHC4</accession>
<dbReference type="Proteomes" id="UP000267821">
    <property type="component" value="Unassembled WGS sequence"/>
</dbReference>
<dbReference type="AlphaFoldDB" id="A0A3N4LHC4"/>
<dbReference type="EMBL" id="ML121567">
    <property type="protein sequence ID" value="RPB20842.1"/>
    <property type="molecule type" value="Genomic_DNA"/>
</dbReference>
<keyword evidence="2" id="KW-1185">Reference proteome</keyword>
<name>A0A3N4LHC4_9PEZI</name>
<dbReference type="InParanoid" id="A0A3N4LHC4"/>
<protein>
    <submittedName>
        <fullName evidence="1">Uncharacterized protein</fullName>
    </submittedName>
</protein>
<gene>
    <name evidence="1" type="ORF">L211DRAFT_841348</name>
</gene>
<reference evidence="1 2" key="1">
    <citation type="journal article" date="2018" name="Nat. Ecol. Evol.">
        <title>Pezizomycetes genomes reveal the molecular basis of ectomycorrhizal truffle lifestyle.</title>
        <authorList>
            <person name="Murat C."/>
            <person name="Payen T."/>
            <person name="Noel B."/>
            <person name="Kuo A."/>
            <person name="Morin E."/>
            <person name="Chen J."/>
            <person name="Kohler A."/>
            <person name="Krizsan K."/>
            <person name="Balestrini R."/>
            <person name="Da Silva C."/>
            <person name="Montanini B."/>
            <person name="Hainaut M."/>
            <person name="Levati E."/>
            <person name="Barry K.W."/>
            <person name="Belfiori B."/>
            <person name="Cichocki N."/>
            <person name="Clum A."/>
            <person name="Dockter R.B."/>
            <person name="Fauchery L."/>
            <person name="Guy J."/>
            <person name="Iotti M."/>
            <person name="Le Tacon F."/>
            <person name="Lindquist E.A."/>
            <person name="Lipzen A."/>
            <person name="Malagnac F."/>
            <person name="Mello A."/>
            <person name="Molinier V."/>
            <person name="Miyauchi S."/>
            <person name="Poulain J."/>
            <person name="Riccioni C."/>
            <person name="Rubini A."/>
            <person name="Sitrit Y."/>
            <person name="Splivallo R."/>
            <person name="Traeger S."/>
            <person name="Wang M."/>
            <person name="Zifcakova L."/>
            <person name="Wipf D."/>
            <person name="Zambonelli A."/>
            <person name="Paolocci F."/>
            <person name="Nowrousian M."/>
            <person name="Ottonello S."/>
            <person name="Baldrian P."/>
            <person name="Spatafora J.W."/>
            <person name="Henrissat B."/>
            <person name="Nagy L.G."/>
            <person name="Aury J.M."/>
            <person name="Wincker P."/>
            <person name="Grigoriev I.V."/>
            <person name="Bonfante P."/>
            <person name="Martin F.M."/>
        </authorList>
    </citation>
    <scope>NUCLEOTIDE SEQUENCE [LARGE SCALE GENOMIC DNA]</scope>
    <source>
        <strain evidence="1 2">ATCC MYA-4762</strain>
    </source>
</reference>
<proteinExistence type="predicted"/>
<organism evidence="1 2">
    <name type="scientific">Terfezia boudieri ATCC MYA-4762</name>
    <dbReference type="NCBI Taxonomy" id="1051890"/>
    <lineage>
        <taxon>Eukaryota</taxon>
        <taxon>Fungi</taxon>
        <taxon>Dikarya</taxon>
        <taxon>Ascomycota</taxon>
        <taxon>Pezizomycotina</taxon>
        <taxon>Pezizomycetes</taxon>
        <taxon>Pezizales</taxon>
        <taxon>Pezizaceae</taxon>
        <taxon>Terfezia</taxon>
    </lineage>
</organism>
<evidence type="ECO:0000313" key="1">
    <source>
        <dbReference type="EMBL" id="RPB20842.1"/>
    </source>
</evidence>
<evidence type="ECO:0000313" key="2">
    <source>
        <dbReference type="Proteomes" id="UP000267821"/>
    </source>
</evidence>
<sequence>MCQYVRVSFSCHDLVFKVNPCAQYDEAHAHDSPEPTVPWFAENRADSCQFEQGPRPSHLEKQPHLIELPFCPADKFTPIQLAAEGISGYSKFNEHNYKRVNDIDFDTLARLLRAPQHSQSCPSKEPSGLPVCEIVENWTTDRGCGMRFQFSCGNICYKKYQRFQPGCLQTGIGAYNCIVMQEPCRRCGGSGIWRGVDVSVSDCRS</sequence>